<dbReference type="Pfam" id="PF00230">
    <property type="entry name" value="MIP"/>
    <property type="match status" value="1"/>
</dbReference>
<feature type="transmembrane region" description="Helical" evidence="7">
    <location>
        <begin position="204"/>
        <end position="225"/>
    </location>
</feature>
<feature type="transmembrane region" description="Helical" evidence="7">
    <location>
        <begin position="12"/>
        <end position="31"/>
    </location>
</feature>
<dbReference type="PROSITE" id="PS00221">
    <property type="entry name" value="MIP"/>
    <property type="match status" value="1"/>
</dbReference>
<evidence type="ECO:0000256" key="1">
    <source>
        <dbReference type="ARBA" id="ARBA00004141"/>
    </source>
</evidence>
<evidence type="ECO:0000313" key="9">
    <source>
        <dbReference type="Proteomes" id="UP000638353"/>
    </source>
</evidence>
<name>A0A918WUN9_9ACTN</name>
<dbReference type="PRINTS" id="PR00783">
    <property type="entry name" value="MINTRINSICP"/>
</dbReference>
<dbReference type="InterPro" id="IPR000425">
    <property type="entry name" value="MIP"/>
</dbReference>
<accession>A0A918WUN9</accession>
<keyword evidence="3 6" id="KW-0812">Transmembrane</keyword>
<keyword evidence="5 7" id="KW-0472">Membrane</keyword>
<dbReference type="Proteomes" id="UP000638353">
    <property type="component" value="Unassembled WGS sequence"/>
</dbReference>
<dbReference type="InterPro" id="IPR023271">
    <property type="entry name" value="Aquaporin-like"/>
</dbReference>
<dbReference type="InterPro" id="IPR022357">
    <property type="entry name" value="MIP_CS"/>
</dbReference>
<evidence type="ECO:0000256" key="7">
    <source>
        <dbReference type="SAM" id="Phobius"/>
    </source>
</evidence>
<evidence type="ECO:0008006" key="10">
    <source>
        <dbReference type="Google" id="ProtNLM"/>
    </source>
</evidence>
<evidence type="ECO:0000313" key="8">
    <source>
        <dbReference type="EMBL" id="GHC84728.1"/>
    </source>
</evidence>
<evidence type="ECO:0000256" key="3">
    <source>
        <dbReference type="ARBA" id="ARBA00022692"/>
    </source>
</evidence>
<reference evidence="8" key="1">
    <citation type="journal article" date="2014" name="Int. J. Syst. Evol. Microbiol.">
        <title>Complete genome sequence of Corynebacterium casei LMG S-19264T (=DSM 44701T), isolated from a smear-ripened cheese.</title>
        <authorList>
            <consortium name="US DOE Joint Genome Institute (JGI-PGF)"/>
            <person name="Walter F."/>
            <person name="Albersmeier A."/>
            <person name="Kalinowski J."/>
            <person name="Ruckert C."/>
        </authorList>
    </citation>
    <scope>NUCLEOTIDE SEQUENCE</scope>
    <source>
        <strain evidence="8">JCM 4637</strain>
    </source>
</reference>
<keyword evidence="4 7" id="KW-1133">Transmembrane helix</keyword>
<dbReference type="SUPFAM" id="SSF81338">
    <property type="entry name" value="Aquaporin-like"/>
    <property type="match status" value="1"/>
</dbReference>
<dbReference type="GO" id="GO:0015267">
    <property type="term" value="F:channel activity"/>
    <property type="evidence" value="ECO:0007669"/>
    <property type="project" value="InterPro"/>
</dbReference>
<dbReference type="RefSeq" id="WP_189822658.1">
    <property type="nucleotide sequence ID" value="NZ_BMVC01000002.1"/>
</dbReference>
<dbReference type="GO" id="GO:0016020">
    <property type="term" value="C:membrane"/>
    <property type="evidence" value="ECO:0007669"/>
    <property type="project" value="UniProtKB-SubCell"/>
</dbReference>
<feature type="transmembrane region" description="Helical" evidence="7">
    <location>
        <begin position="135"/>
        <end position="155"/>
    </location>
</feature>
<dbReference type="Gene3D" id="1.20.1080.10">
    <property type="entry name" value="Glycerol uptake facilitator protein"/>
    <property type="match status" value="1"/>
</dbReference>
<protein>
    <recommendedName>
        <fullName evidence="10">Aquaporin</fullName>
    </recommendedName>
</protein>
<keyword evidence="2 6" id="KW-0813">Transport</keyword>
<comment type="similarity">
    <text evidence="6">Belongs to the MIP/aquaporin (TC 1.A.8) family.</text>
</comment>
<dbReference type="PANTHER" id="PTHR45724:SF13">
    <property type="entry name" value="AQUAPORIN NIP1-1-RELATED"/>
    <property type="match status" value="1"/>
</dbReference>
<evidence type="ECO:0000256" key="6">
    <source>
        <dbReference type="RuleBase" id="RU000477"/>
    </source>
</evidence>
<dbReference type="AlphaFoldDB" id="A0A918WUN9"/>
<dbReference type="EMBL" id="BMVC01000002">
    <property type="protein sequence ID" value="GHC84728.1"/>
    <property type="molecule type" value="Genomic_DNA"/>
</dbReference>
<feature type="transmembrane region" description="Helical" evidence="7">
    <location>
        <begin position="43"/>
        <end position="62"/>
    </location>
</feature>
<proteinExistence type="inferred from homology"/>
<evidence type="ECO:0000256" key="2">
    <source>
        <dbReference type="ARBA" id="ARBA00022448"/>
    </source>
</evidence>
<reference evidence="8" key="2">
    <citation type="submission" date="2020-09" db="EMBL/GenBank/DDBJ databases">
        <authorList>
            <person name="Sun Q."/>
            <person name="Ohkuma M."/>
        </authorList>
    </citation>
    <scope>NUCLEOTIDE SEQUENCE</scope>
    <source>
        <strain evidence="8">JCM 4637</strain>
    </source>
</reference>
<feature type="transmembrane region" description="Helical" evidence="7">
    <location>
        <begin position="162"/>
        <end position="184"/>
    </location>
</feature>
<dbReference type="InterPro" id="IPR034294">
    <property type="entry name" value="Aquaporin_transptr"/>
</dbReference>
<gene>
    <name evidence="8" type="ORF">GCM10010334_14930</name>
</gene>
<evidence type="ECO:0000256" key="5">
    <source>
        <dbReference type="ARBA" id="ARBA00023136"/>
    </source>
</evidence>
<organism evidence="8 9">
    <name type="scientific">Streptomyces finlayi</name>
    <dbReference type="NCBI Taxonomy" id="67296"/>
    <lineage>
        <taxon>Bacteria</taxon>
        <taxon>Bacillati</taxon>
        <taxon>Actinomycetota</taxon>
        <taxon>Actinomycetes</taxon>
        <taxon>Kitasatosporales</taxon>
        <taxon>Streptomycetaceae</taxon>
        <taxon>Streptomyces</taxon>
    </lineage>
</organism>
<sequence>MRRQLRETVAELVLTAALLFLVVTAVRWLLAPDSPALAAVPDATLRLAGVALAVGAAIALVMSPGARRFTAGHLNPAVTVGLWALREFPGRAVLPFVAAQLAGSALGMGLGRAVWGPMADTAAVAPGESWNGTTVLALEAVAMAAMMLLAAYALIAPRLARALPLLMGGSVAAAIVGLGPVTGGSVNPARQFGPALWSGQTGHLVAYLVAPVLGALLAAAAFRIVRPHEGTHLPSRVRSLGPPHAL</sequence>
<dbReference type="PANTHER" id="PTHR45724">
    <property type="entry name" value="AQUAPORIN NIP2-1"/>
    <property type="match status" value="1"/>
</dbReference>
<evidence type="ECO:0000256" key="4">
    <source>
        <dbReference type="ARBA" id="ARBA00022989"/>
    </source>
</evidence>
<feature type="transmembrane region" description="Helical" evidence="7">
    <location>
        <begin position="92"/>
        <end position="115"/>
    </location>
</feature>
<comment type="subcellular location">
    <subcellularLocation>
        <location evidence="1">Membrane</location>
        <topology evidence="1">Multi-pass membrane protein</topology>
    </subcellularLocation>
</comment>
<comment type="caution">
    <text evidence="8">The sequence shown here is derived from an EMBL/GenBank/DDBJ whole genome shotgun (WGS) entry which is preliminary data.</text>
</comment>